<dbReference type="SUPFAM" id="SSF55073">
    <property type="entry name" value="Nucleotide cyclase"/>
    <property type="match status" value="1"/>
</dbReference>
<dbReference type="EMBL" id="JAAAUB010000022">
    <property type="protein sequence ID" value="NMH17483.1"/>
    <property type="molecule type" value="Genomic_DNA"/>
</dbReference>
<sequence length="588" mass="65802">MILPDQPLTEAKLLVVDDNPANLDLLKAILDEAGFTHVTCLSDSRQVLPTWREGGFDLVLLDIRMPHLDGYTVMAQLEAELEDDHLPVIVLTAQFDELTRERALAAGARDFITKPFDAREVIQRIRNHLEVRALHNRHLQEVQALSADVHQKDDLLQQRERDLAYLATHHPLVGLTNRPHIMRRLESLLEGKDTSLGLLVFEIEGHRRLESLAGYEFTDQALQRFGERLHASLPPKAELGYWGSDIFIVLLPRYEGQELEQSVHNLLRMATTPLEVEGYPLTLSVRSALVRAPQDGEEAKTLLRRAMLTLSQARPGLLPMHFDLAFERSLQERESLLADLYEATLRGELQLVYQPKVSLVSGKIVGVEALMRWHHPRLGIVSPLRFIPLAEESGLITEIGLWAVERALAAIDRWHQQVGRILPVAVNLSPRQIDLLQGEGLSLSAQIHDAIERSGLPPSCLELELTESSLMQQNEAALQELQQLRQLGVSLALDDFGTGYSSMARLQTLPVSTLKIDRSLLQGVTQEARSRAILGSVIALGWALSLDVVAEGIETAAEAEILRELGCPLAQGFHFFRPLSETEIVRFL</sequence>
<dbReference type="InterPro" id="IPR050706">
    <property type="entry name" value="Cyclic-di-GMP_PDE-like"/>
</dbReference>
<comment type="caution">
    <text evidence="5">The sequence shown here is derived from an EMBL/GenBank/DDBJ whole genome shotgun (WGS) entry which is preliminary data.</text>
</comment>
<evidence type="ECO:0000313" key="6">
    <source>
        <dbReference type="Proteomes" id="UP000669605"/>
    </source>
</evidence>
<dbReference type="RefSeq" id="WP_169116464.1">
    <property type="nucleotide sequence ID" value="NZ_JAAAUB010000022.1"/>
</dbReference>
<dbReference type="InterPro" id="IPR000160">
    <property type="entry name" value="GGDEF_dom"/>
</dbReference>
<dbReference type="CDD" id="cd17551">
    <property type="entry name" value="REC_RpfG-like"/>
    <property type="match status" value="1"/>
</dbReference>
<dbReference type="PANTHER" id="PTHR33121:SF70">
    <property type="entry name" value="SIGNALING PROTEIN YKOW"/>
    <property type="match status" value="1"/>
</dbReference>
<evidence type="ECO:0000259" key="2">
    <source>
        <dbReference type="PROSITE" id="PS50110"/>
    </source>
</evidence>
<dbReference type="Gene3D" id="3.20.20.450">
    <property type="entry name" value="EAL domain"/>
    <property type="match status" value="1"/>
</dbReference>
<dbReference type="InterPro" id="IPR029787">
    <property type="entry name" value="Nucleotide_cyclase"/>
</dbReference>
<dbReference type="SUPFAM" id="SSF52172">
    <property type="entry name" value="CheY-like"/>
    <property type="match status" value="1"/>
</dbReference>
<dbReference type="Pfam" id="PF00072">
    <property type="entry name" value="Response_reg"/>
    <property type="match status" value="1"/>
</dbReference>
<organism evidence="5 6">
    <name type="scientific">Tepidiphilus baoligensis</name>
    <dbReference type="NCBI Taxonomy" id="2698687"/>
    <lineage>
        <taxon>Bacteria</taxon>
        <taxon>Pseudomonadati</taxon>
        <taxon>Pseudomonadota</taxon>
        <taxon>Hydrogenophilia</taxon>
        <taxon>Hydrogenophilales</taxon>
        <taxon>Hydrogenophilaceae</taxon>
        <taxon>Tepidiphilus</taxon>
    </lineage>
</organism>
<dbReference type="InterPro" id="IPR043128">
    <property type="entry name" value="Rev_trsase/Diguanyl_cyclase"/>
</dbReference>
<keyword evidence="6" id="KW-1185">Reference proteome</keyword>
<keyword evidence="1" id="KW-0597">Phosphoprotein</keyword>
<feature type="domain" description="Response regulatory" evidence="2">
    <location>
        <begin position="12"/>
        <end position="129"/>
    </location>
</feature>
<accession>A0ABX1QNK9</accession>
<dbReference type="PROSITE" id="PS50887">
    <property type="entry name" value="GGDEF"/>
    <property type="match status" value="1"/>
</dbReference>
<protein>
    <submittedName>
        <fullName evidence="5">EAL domain-containing protein</fullName>
    </submittedName>
</protein>
<evidence type="ECO:0000313" key="5">
    <source>
        <dbReference type="EMBL" id="NMH17483.1"/>
    </source>
</evidence>
<feature type="domain" description="GGDEF" evidence="4">
    <location>
        <begin position="194"/>
        <end position="328"/>
    </location>
</feature>
<dbReference type="Proteomes" id="UP000669605">
    <property type="component" value="Unassembled WGS sequence"/>
</dbReference>
<evidence type="ECO:0000259" key="4">
    <source>
        <dbReference type="PROSITE" id="PS50887"/>
    </source>
</evidence>
<dbReference type="Pfam" id="PF00990">
    <property type="entry name" value="GGDEF"/>
    <property type="match status" value="1"/>
</dbReference>
<dbReference type="SMART" id="SM00052">
    <property type="entry name" value="EAL"/>
    <property type="match status" value="1"/>
</dbReference>
<dbReference type="Pfam" id="PF00563">
    <property type="entry name" value="EAL"/>
    <property type="match status" value="1"/>
</dbReference>
<feature type="modified residue" description="4-aspartylphosphate" evidence="1">
    <location>
        <position position="62"/>
    </location>
</feature>
<dbReference type="InterPro" id="IPR011006">
    <property type="entry name" value="CheY-like_superfamily"/>
</dbReference>
<dbReference type="PANTHER" id="PTHR33121">
    <property type="entry name" value="CYCLIC DI-GMP PHOSPHODIESTERASE PDEF"/>
    <property type="match status" value="1"/>
</dbReference>
<dbReference type="InterPro" id="IPR001633">
    <property type="entry name" value="EAL_dom"/>
</dbReference>
<dbReference type="CDD" id="cd01948">
    <property type="entry name" value="EAL"/>
    <property type="match status" value="1"/>
</dbReference>
<dbReference type="SMART" id="SM00267">
    <property type="entry name" value="GGDEF"/>
    <property type="match status" value="1"/>
</dbReference>
<evidence type="ECO:0000259" key="3">
    <source>
        <dbReference type="PROSITE" id="PS50883"/>
    </source>
</evidence>
<feature type="domain" description="EAL" evidence="3">
    <location>
        <begin position="333"/>
        <end position="588"/>
    </location>
</feature>
<dbReference type="Gene3D" id="3.30.70.270">
    <property type="match status" value="1"/>
</dbReference>
<proteinExistence type="predicted"/>
<dbReference type="SUPFAM" id="SSF141868">
    <property type="entry name" value="EAL domain-like"/>
    <property type="match status" value="1"/>
</dbReference>
<dbReference type="Gene3D" id="3.40.50.2300">
    <property type="match status" value="1"/>
</dbReference>
<dbReference type="InterPro" id="IPR035919">
    <property type="entry name" value="EAL_sf"/>
</dbReference>
<dbReference type="InterPro" id="IPR001789">
    <property type="entry name" value="Sig_transdc_resp-reg_receiver"/>
</dbReference>
<name>A0ABX1QNK9_9PROT</name>
<reference evidence="5 6" key="1">
    <citation type="journal article" date="2020" name="Curr. Microbiol.">
        <title>Tepidiphilus baoligensis sp. nov., a Novel Bacterium of the Family Hydrogenophilaceae Isolated from an Oil Reservoir.</title>
        <authorList>
            <person name="Zhang X."/>
            <person name="Wang G."/>
            <person name="Ma X."/>
            <person name="Yu J."/>
            <person name="You J."/>
            <person name="Xue Y."/>
            <person name="Ma Y."/>
        </authorList>
    </citation>
    <scope>NUCLEOTIDE SEQUENCE [LARGE SCALE GENOMIC DNA]</scope>
    <source>
        <strain evidence="5 6">B18-69</strain>
    </source>
</reference>
<gene>
    <name evidence="5" type="ORF">GV368_10365</name>
</gene>
<dbReference type="PROSITE" id="PS50883">
    <property type="entry name" value="EAL"/>
    <property type="match status" value="1"/>
</dbReference>
<dbReference type="SMART" id="SM00448">
    <property type="entry name" value="REC"/>
    <property type="match status" value="1"/>
</dbReference>
<evidence type="ECO:0000256" key="1">
    <source>
        <dbReference type="PROSITE-ProRule" id="PRU00169"/>
    </source>
</evidence>
<dbReference type="PROSITE" id="PS50110">
    <property type="entry name" value="RESPONSE_REGULATORY"/>
    <property type="match status" value="1"/>
</dbReference>